<organism evidence="2 3">
    <name type="scientific">Hypocrea virens (strain Gv29-8 / FGSC 10586)</name>
    <name type="common">Gliocladium virens</name>
    <name type="synonym">Trichoderma virens</name>
    <dbReference type="NCBI Taxonomy" id="413071"/>
    <lineage>
        <taxon>Eukaryota</taxon>
        <taxon>Fungi</taxon>
        <taxon>Dikarya</taxon>
        <taxon>Ascomycota</taxon>
        <taxon>Pezizomycotina</taxon>
        <taxon>Sordariomycetes</taxon>
        <taxon>Hypocreomycetidae</taxon>
        <taxon>Hypocreales</taxon>
        <taxon>Hypocreaceae</taxon>
        <taxon>Trichoderma</taxon>
    </lineage>
</organism>
<protein>
    <recommendedName>
        <fullName evidence="1">Amidase domain-containing protein</fullName>
    </recommendedName>
</protein>
<keyword evidence="3" id="KW-1185">Reference proteome</keyword>
<dbReference type="Proteomes" id="UP000007115">
    <property type="component" value="Unassembled WGS sequence"/>
</dbReference>
<dbReference type="OMA" id="TESVDYH"/>
<dbReference type="STRING" id="413071.G9MXN6"/>
<sequence>MVGFNLATVFLVPSDGSTIISDEWMRRRLDEYKKDDVFNEAFLANVIFLESRKRHRIDKHSITKETIKFLKEHGMKQCIFSSSPNYLPGPHVMVDQELREVWKLVDNSNGTCMVTLKPQQDPSDAFEALSIRGQGSHALSFALPSRIKSSAQSLPLSGLRILIKDNIHLKGVKTSVGNRAFYDAYPPQEKTAQCIQKLVDKGAIIAGKTKLTSFGNWEEPIEYTDYQAPWNPRADGYQSPGGSSSGSASAIAAYDWLDVAIGTDTWGSITRPAHWCGCFGLRPSIGSVSTDGIVPYVQSWDIPGILVRDLQMCRKFAKEWLDFDKFENAPELFSSIIWPTDFWNIIGSEQKGLAQSFAQEMATKLNVKFEEISFEERWKNVPPTDETSLLPAFINQATASLAYDVYHNSEDFRSRYWDLFKRAPYTTIQNERLWSVGKNITLEERDAGFQKIDIYRRWFHQHVWTGDHTNAITVMPLESAVPRYRDDVLGFQRPPQDRINALSLGPVMKSPVLAVPSEIAARKVP</sequence>
<proteinExistence type="predicted"/>
<dbReference type="PANTHER" id="PTHR46310">
    <property type="entry name" value="AMIDASE 1"/>
    <property type="match status" value="1"/>
</dbReference>
<dbReference type="InterPro" id="IPR036928">
    <property type="entry name" value="AS_sf"/>
</dbReference>
<feature type="domain" description="Amidase" evidence="1">
    <location>
        <begin position="143"/>
        <end position="325"/>
    </location>
</feature>
<dbReference type="eggNOG" id="KOG1211">
    <property type="taxonomic scope" value="Eukaryota"/>
</dbReference>
<evidence type="ECO:0000259" key="1">
    <source>
        <dbReference type="Pfam" id="PF01425"/>
    </source>
</evidence>
<dbReference type="HOGENOM" id="CLU_020129_2_1_1"/>
<gene>
    <name evidence="2" type="ORF">TRIVIDRAFT_223620</name>
</gene>
<dbReference type="AlphaFoldDB" id="G9MXN6"/>
<dbReference type="InParanoid" id="G9MXN6"/>
<accession>G9MXN6</accession>
<dbReference type="OrthoDB" id="5423360at2759"/>
<dbReference type="Pfam" id="PF01425">
    <property type="entry name" value="Amidase"/>
    <property type="match status" value="1"/>
</dbReference>
<dbReference type="GeneID" id="25791785"/>
<reference evidence="2 3" key="1">
    <citation type="journal article" date="2011" name="Genome Biol.">
        <title>Comparative genome sequence analysis underscores mycoparasitism as the ancestral life style of Trichoderma.</title>
        <authorList>
            <person name="Kubicek C.P."/>
            <person name="Herrera-Estrella A."/>
            <person name="Seidl-Seiboth V."/>
            <person name="Martinez D.A."/>
            <person name="Druzhinina I.S."/>
            <person name="Thon M."/>
            <person name="Zeilinger S."/>
            <person name="Casas-Flores S."/>
            <person name="Horwitz B.A."/>
            <person name="Mukherjee P.K."/>
            <person name="Mukherjee M."/>
            <person name="Kredics L."/>
            <person name="Alcaraz L.D."/>
            <person name="Aerts A."/>
            <person name="Antal Z."/>
            <person name="Atanasova L."/>
            <person name="Cervantes-Badillo M.G."/>
            <person name="Challacombe J."/>
            <person name="Chertkov O."/>
            <person name="McCluskey K."/>
            <person name="Coulpier F."/>
            <person name="Deshpande N."/>
            <person name="von Doehren H."/>
            <person name="Ebbole D.J."/>
            <person name="Esquivel-Naranjo E.U."/>
            <person name="Fekete E."/>
            <person name="Flipphi M."/>
            <person name="Glaser F."/>
            <person name="Gomez-Rodriguez E.Y."/>
            <person name="Gruber S."/>
            <person name="Han C."/>
            <person name="Henrissat B."/>
            <person name="Hermosa R."/>
            <person name="Hernandez-Onate M."/>
            <person name="Karaffa L."/>
            <person name="Kosti I."/>
            <person name="Le Crom S."/>
            <person name="Lindquist E."/>
            <person name="Lucas S."/>
            <person name="Luebeck M."/>
            <person name="Luebeck P.S."/>
            <person name="Margeot A."/>
            <person name="Metz B."/>
            <person name="Misra M."/>
            <person name="Nevalainen H."/>
            <person name="Omann M."/>
            <person name="Packer N."/>
            <person name="Perrone G."/>
            <person name="Uresti-Rivera E.E."/>
            <person name="Salamov A."/>
            <person name="Schmoll M."/>
            <person name="Seiboth B."/>
            <person name="Shapiro H."/>
            <person name="Sukno S."/>
            <person name="Tamayo-Ramos J.A."/>
            <person name="Tisch D."/>
            <person name="Wiest A."/>
            <person name="Wilkinson H.H."/>
            <person name="Zhang M."/>
            <person name="Coutinho P.M."/>
            <person name="Kenerley C.M."/>
            <person name="Monte E."/>
            <person name="Baker S.E."/>
            <person name="Grigoriev I.V."/>
        </authorList>
    </citation>
    <scope>NUCLEOTIDE SEQUENCE [LARGE SCALE GENOMIC DNA]</scope>
    <source>
        <strain evidence="3">Gv29-8 / FGSC 10586</strain>
    </source>
</reference>
<dbReference type="Gene3D" id="3.90.1300.10">
    <property type="entry name" value="Amidase signature (AS) domain"/>
    <property type="match status" value="1"/>
</dbReference>
<dbReference type="PANTHER" id="PTHR46310:SF7">
    <property type="entry name" value="AMIDASE 1"/>
    <property type="match status" value="1"/>
</dbReference>
<evidence type="ECO:0000313" key="2">
    <source>
        <dbReference type="EMBL" id="EHK20648.1"/>
    </source>
</evidence>
<dbReference type="VEuPathDB" id="FungiDB:TRIVIDRAFT_223620"/>
<name>G9MXN6_HYPVG</name>
<dbReference type="SUPFAM" id="SSF75304">
    <property type="entry name" value="Amidase signature (AS) enzymes"/>
    <property type="match status" value="1"/>
</dbReference>
<dbReference type="EMBL" id="ABDF02000078">
    <property type="protein sequence ID" value="EHK20648.1"/>
    <property type="molecule type" value="Genomic_DNA"/>
</dbReference>
<dbReference type="InterPro" id="IPR023631">
    <property type="entry name" value="Amidase_dom"/>
</dbReference>
<dbReference type="RefSeq" id="XP_013954845.1">
    <property type="nucleotide sequence ID" value="XM_014099370.1"/>
</dbReference>
<evidence type="ECO:0000313" key="3">
    <source>
        <dbReference type="Proteomes" id="UP000007115"/>
    </source>
</evidence>
<comment type="caution">
    <text evidence="2">The sequence shown here is derived from an EMBL/GenBank/DDBJ whole genome shotgun (WGS) entry which is preliminary data.</text>
</comment>